<proteinExistence type="predicted"/>
<keyword evidence="3" id="KW-1185">Reference proteome</keyword>
<evidence type="ECO:0000313" key="3">
    <source>
        <dbReference type="Proteomes" id="UP001044222"/>
    </source>
</evidence>
<dbReference type="EMBL" id="JAFIRN010000007">
    <property type="protein sequence ID" value="KAG5845675.1"/>
    <property type="molecule type" value="Genomic_DNA"/>
</dbReference>
<reference evidence="2" key="1">
    <citation type="submission" date="2021-01" db="EMBL/GenBank/DDBJ databases">
        <title>A chromosome-scale assembly of European eel, Anguilla anguilla.</title>
        <authorList>
            <person name="Henkel C."/>
            <person name="Jong-Raadsen S.A."/>
            <person name="Dufour S."/>
            <person name="Weltzien F.-A."/>
            <person name="Palstra A.P."/>
            <person name="Pelster B."/>
            <person name="Spaink H.P."/>
            <person name="Van Den Thillart G.E."/>
            <person name="Jansen H."/>
            <person name="Zahm M."/>
            <person name="Klopp C."/>
            <person name="Cedric C."/>
            <person name="Louis A."/>
            <person name="Berthelot C."/>
            <person name="Parey E."/>
            <person name="Roest Crollius H."/>
            <person name="Montfort J."/>
            <person name="Robinson-Rechavi M."/>
            <person name="Bucao C."/>
            <person name="Bouchez O."/>
            <person name="Gislard M."/>
            <person name="Lluch J."/>
            <person name="Milhes M."/>
            <person name="Lampietro C."/>
            <person name="Lopez Roques C."/>
            <person name="Donnadieu C."/>
            <person name="Braasch I."/>
            <person name="Desvignes T."/>
            <person name="Postlethwait J."/>
            <person name="Bobe J."/>
            <person name="Guiguen Y."/>
            <person name="Dirks R."/>
        </authorList>
    </citation>
    <scope>NUCLEOTIDE SEQUENCE</scope>
    <source>
        <strain evidence="2">Tag_6206</strain>
        <tissue evidence="2">Liver</tissue>
    </source>
</reference>
<evidence type="ECO:0000256" key="1">
    <source>
        <dbReference type="SAM" id="MobiDB-lite"/>
    </source>
</evidence>
<gene>
    <name evidence="2" type="ORF">ANANG_G00141790</name>
</gene>
<dbReference type="AlphaFoldDB" id="A0A9D3MAX2"/>
<feature type="region of interest" description="Disordered" evidence="1">
    <location>
        <begin position="1"/>
        <end position="107"/>
    </location>
</feature>
<accession>A0A9D3MAX2</accession>
<dbReference type="Proteomes" id="UP001044222">
    <property type="component" value="Chromosome 7"/>
</dbReference>
<evidence type="ECO:0000313" key="2">
    <source>
        <dbReference type="EMBL" id="KAG5845675.1"/>
    </source>
</evidence>
<organism evidence="2 3">
    <name type="scientific">Anguilla anguilla</name>
    <name type="common">European freshwater eel</name>
    <name type="synonym">Muraena anguilla</name>
    <dbReference type="NCBI Taxonomy" id="7936"/>
    <lineage>
        <taxon>Eukaryota</taxon>
        <taxon>Metazoa</taxon>
        <taxon>Chordata</taxon>
        <taxon>Craniata</taxon>
        <taxon>Vertebrata</taxon>
        <taxon>Euteleostomi</taxon>
        <taxon>Actinopterygii</taxon>
        <taxon>Neopterygii</taxon>
        <taxon>Teleostei</taxon>
        <taxon>Anguilliformes</taxon>
        <taxon>Anguillidae</taxon>
        <taxon>Anguilla</taxon>
    </lineage>
</organism>
<feature type="compositionally biased region" description="Polar residues" evidence="1">
    <location>
        <begin position="1"/>
        <end position="10"/>
    </location>
</feature>
<comment type="caution">
    <text evidence="2">The sequence shown here is derived from an EMBL/GenBank/DDBJ whole genome shotgun (WGS) entry which is preliminary data.</text>
</comment>
<sequence>MYVFRNTSRLFGSEGLGVGEFSGLERLSGLPGNGGGVSPGCDAPRSAENDDPGDGENRKKAPAPGEDGNTANARPDTADDAERASELGFSKRCTKPKGPRDPPTKWT</sequence>
<feature type="compositionally biased region" description="Basic and acidic residues" evidence="1">
    <location>
        <begin position="76"/>
        <end position="85"/>
    </location>
</feature>
<name>A0A9D3MAX2_ANGAN</name>
<feature type="compositionally biased region" description="Basic and acidic residues" evidence="1">
    <location>
        <begin position="98"/>
        <end position="107"/>
    </location>
</feature>
<protein>
    <submittedName>
        <fullName evidence="2">Uncharacterized protein</fullName>
    </submittedName>
</protein>